<feature type="region of interest" description="Disordered" evidence="1">
    <location>
        <begin position="39"/>
        <end position="81"/>
    </location>
</feature>
<dbReference type="InterPro" id="IPR036052">
    <property type="entry name" value="TrpB-like_PALP_sf"/>
</dbReference>
<feature type="compositionally biased region" description="Basic residues" evidence="1">
    <location>
        <begin position="70"/>
        <end position="81"/>
    </location>
</feature>
<proteinExistence type="predicted"/>
<organism evidence="2">
    <name type="scientific">Ananas comosus var. bracteatus</name>
    <name type="common">red pineapple</name>
    <dbReference type="NCBI Taxonomy" id="296719"/>
    <lineage>
        <taxon>Eukaryota</taxon>
        <taxon>Viridiplantae</taxon>
        <taxon>Streptophyta</taxon>
        <taxon>Embryophyta</taxon>
        <taxon>Tracheophyta</taxon>
        <taxon>Spermatophyta</taxon>
        <taxon>Magnoliopsida</taxon>
        <taxon>Liliopsida</taxon>
        <taxon>Poales</taxon>
        <taxon>Bromeliaceae</taxon>
        <taxon>Bromelioideae</taxon>
        <taxon>Ananas</taxon>
    </lineage>
</organism>
<feature type="compositionally biased region" description="Basic residues" evidence="1">
    <location>
        <begin position="50"/>
        <end position="63"/>
    </location>
</feature>
<dbReference type="SUPFAM" id="SSF53686">
    <property type="entry name" value="Tryptophan synthase beta subunit-like PLP-dependent enzymes"/>
    <property type="match status" value="1"/>
</dbReference>
<name>A0A6V7PER3_ANACO</name>
<dbReference type="AlphaFoldDB" id="A0A6V7PER3"/>
<reference evidence="2" key="1">
    <citation type="submission" date="2020-07" db="EMBL/GenBank/DDBJ databases">
        <authorList>
            <person name="Lin J."/>
        </authorList>
    </citation>
    <scope>NUCLEOTIDE SEQUENCE</scope>
</reference>
<evidence type="ECO:0000256" key="1">
    <source>
        <dbReference type="SAM" id="MobiDB-lite"/>
    </source>
</evidence>
<evidence type="ECO:0000313" key="2">
    <source>
        <dbReference type="EMBL" id="CAD1829381.1"/>
    </source>
</evidence>
<dbReference type="Gene3D" id="3.40.50.1100">
    <property type="match status" value="1"/>
</dbReference>
<protein>
    <submittedName>
        <fullName evidence="2">Uncharacterized protein</fullName>
    </submittedName>
</protein>
<dbReference type="EMBL" id="LR862147">
    <property type="protein sequence ID" value="CAD1829381.1"/>
    <property type="molecule type" value="Genomic_DNA"/>
</dbReference>
<gene>
    <name evidence="2" type="ORF">CB5_LOCUS12592</name>
</gene>
<sequence>MWESLTVALTLISHSADPNCDPRFLAFAASPTRIGASISASAFSPPSPLRRYHRPSKRVKRPRERVEKEKRKKREARGRSWKRRGEGARFNEYCDSPILLQTLSLEKMMLIKPTWGNIRIGISFMAALKRYKIVISMPSYTSVGRKVVIRAYGTNLVLNDPPKGWAEP</sequence>
<accession>A0A6V7PER3</accession>